<gene>
    <name evidence="1" type="ORF">PAHAL_4G186700</name>
</gene>
<reference evidence="1" key="1">
    <citation type="submission" date="2018-04" db="EMBL/GenBank/DDBJ databases">
        <title>WGS assembly of Panicum hallii.</title>
        <authorList>
            <person name="Lovell J."/>
            <person name="Jenkins J."/>
            <person name="Lowry D."/>
            <person name="Mamidi S."/>
            <person name="Sreedasyam A."/>
            <person name="Weng X."/>
            <person name="Barry K."/>
            <person name="Bonette J."/>
            <person name="Campitelli B."/>
            <person name="Daum C."/>
            <person name="Gordon S."/>
            <person name="Gould B."/>
            <person name="Lipzen A."/>
            <person name="Macqueen A."/>
            <person name="Palacio-Mejia J."/>
            <person name="Plott C."/>
            <person name="Shakirov E."/>
            <person name="Shu S."/>
            <person name="Yoshinaga Y."/>
            <person name="Zane M."/>
            <person name="Rokhsar D."/>
            <person name="Grimwood J."/>
            <person name="Schmutz J."/>
            <person name="Juenger T."/>
        </authorList>
    </citation>
    <scope>NUCLEOTIDE SEQUENCE [LARGE SCALE GENOMIC DNA]</scope>
    <source>
        <strain evidence="1">FIL2</strain>
    </source>
</reference>
<protein>
    <submittedName>
        <fullName evidence="1">Uncharacterized protein</fullName>
    </submittedName>
</protein>
<accession>A0A2T8JDC0</accession>
<dbReference type="Proteomes" id="UP000243499">
    <property type="component" value="Chromosome 4"/>
</dbReference>
<dbReference type="Gramene" id="PVH47923">
    <property type="protein sequence ID" value="PVH47923"/>
    <property type="gene ID" value="PAHAL_4G186700"/>
</dbReference>
<sequence>MMTWLPFFFSLCKSTVPWHTFSSAVTSCTCKITCLPLCLSFRIPLLQSTVI</sequence>
<evidence type="ECO:0000313" key="1">
    <source>
        <dbReference type="EMBL" id="PVH47923.1"/>
    </source>
</evidence>
<dbReference type="EMBL" id="CM008049">
    <property type="protein sequence ID" value="PVH47923.1"/>
    <property type="molecule type" value="Genomic_DNA"/>
</dbReference>
<proteinExistence type="predicted"/>
<name>A0A2T8JDC0_9POAL</name>
<dbReference type="AlphaFoldDB" id="A0A2T8JDC0"/>
<organism evidence="1">
    <name type="scientific">Panicum hallii</name>
    <dbReference type="NCBI Taxonomy" id="206008"/>
    <lineage>
        <taxon>Eukaryota</taxon>
        <taxon>Viridiplantae</taxon>
        <taxon>Streptophyta</taxon>
        <taxon>Embryophyta</taxon>
        <taxon>Tracheophyta</taxon>
        <taxon>Spermatophyta</taxon>
        <taxon>Magnoliopsida</taxon>
        <taxon>Liliopsida</taxon>
        <taxon>Poales</taxon>
        <taxon>Poaceae</taxon>
        <taxon>PACMAD clade</taxon>
        <taxon>Panicoideae</taxon>
        <taxon>Panicodae</taxon>
        <taxon>Paniceae</taxon>
        <taxon>Panicinae</taxon>
        <taxon>Panicum</taxon>
        <taxon>Panicum sect. Panicum</taxon>
    </lineage>
</organism>